<dbReference type="Proteomes" id="UP001597357">
    <property type="component" value="Unassembled WGS sequence"/>
</dbReference>
<gene>
    <name evidence="1" type="ORF">ACFSQ0_07230</name>
</gene>
<dbReference type="Gene3D" id="1.10.220.10">
    <property type="entry name" value="Annexin"/>
    <property type="match status" value="1"/>
</dbReference>
<dbReference type="RefSeq" id="WP_379046283.1">
    <property type="nucleotide sequence ID" value="NZ_JBHULZ010000033.1"/>
</dbReference>
<evidence type="ECO:0000313" key="1">
    <source>
        <dbReference type="EMBL" id="MFD2697781.1"/>
    </source>
</evidence>
<keyword evidence="2" id="KW-1185">Reference proteome</keyword>
<sequence>MSTAITKIENVAKKSKDYALANPKTILYAAAAVTVAAVGYKVYKKVFPAAPKRPELIEDSNLAKSTLTDVQAQNIAEKLFTAMATVGTDEKAIFSALSGLNANDFLKVYNAFGMRQYSLFWGNVGDPITSDKHHLITWLANELSVSDAKKLEQKIPGLKLT</sequence>
<reference evidence="2" key="1">
    <citation type="journal article" date="2019" name="Int. J. Syst. Evol. Microbiol.">
        <title>The Global Catalogue of Microorganisms (GCM) 10K type strain sequencing project: providing services to taxonomists for standard genome sequencing and annotation.</title>
        <authorList>
            <consortium name="The Broad Institute Genomics Platform"/>
            <consortium name="The Broad Institute Genome Sequencing Center for Infectious Disease"/>
            <person name="Wu L."/>
            <person name="Ma J."/>
        </authorList>
    </citation>
    <scope>NUCLEOTIDE SEQUENCE [LARGE SCALE GENOMIC DNA]</scope>
    <source>
        <strain evidence="2">KCTC 42255</strain>
    </source>
</reference>
<dbReference type="SUPFAM" id="SSF47874">
    <property type="entry name" value="Annexin"/>
    <property type="match status" value="1"/>
</dbReference>
<organism evidence="1 2">
    <name type="scientific">Mesonia sediminis</name>
    <dbReference type="NCBI Taxonomy" id="1703946"/>
    <lineage>
        <taxon>Bacteria</taxon>
        <taxon>Pseudomonadati</taxon>
        <taxon>Bacteroidota</taxon>
        <taxon>Flavobacteriia</taxon>
        <taxon>Flavobacteriales</taxon>
        <taxon>Flavobacteriaceae</taxon>
        <taxon>Mesonia</taxon>
    </lineage>
</organism>
<evidence type="ECO:0000313" key="2">
    <source>
        <dbReference type="Proteomes" id="UP001597357"/>
    </source>
</evidence>
<accession>A0ABW5SDB4</accession>
<dbReference type="EMBL" id="JBHULZ010000033">
    <property type="protein sequence ID" value="MFD2697781.1"/>
    <property type="molecule type" value="Genomic_DNA"/>
</dbReference>
<name>A0ABW5SDB4_9FLAO</name>
<dbReference type="InterPro" id="IPR037104">
    <property type="entry name" value="Annexin_sf"/>
</dbReference>
<protein>
    <submittedName>
        <fullName evidence="1">Uncharacterized protein</fullName>
    </submittedName>
</protein>
<comment type="caution">
    <text evidence="1">The sequence shown here is derived from an EMBL/GenBank/DDBJ whole genome shotgun (WGS) entry which is preliminary data.</text>
</comment>
<proteinExistence type="predicted"/>